<accession>A0A5J4RD22</accession>
<protein>
    <recommendedName>
        <fullName evidence="1">Peptidase C14 caspase domain-containing protein</fullName>
    </recommendedName>
</protein>
<dbReference type="EMBL" id="SNRY01001421">
    <property type="protein sequence ID" value="KAA6331060.1"/>
    <property type="molecule type" value="Genomic_DNA"/>
</dbReference>
<gene>
    <name evidence="2" type="ORF">EZS27_020300</name>
</gene>
<evidence type="ECO:0000259" key="1">
    <source>
        <dbReference type="Pfam" id="PF00656"/>
    </source>
</evidence>
<dbReference type="SUPFAM" id="SSF52129">
    <property type="entry name" value="Caspase-like"/>
    <property type="match status" value="1"/>
</dbReference>
<evidence type="ECO:0000313" key="2">
    <source>
        <dbReference type="EMBL" id="KAA6331060.1"/>
    </source>
</evidence>
<name>A0A5J4RD22_9ZZZZ</name>
<dbReference type="InterPro" id="IPR052039">
    <property type="entry name" value="Caspase-related_regulators"/>
</dbReference>
<dbReference type="InterPro" id="IPR011600">
    <property type="entry name" value="Pept_C14_caspase"/>
</dbReference>
<dbReference type="Gene3D" id="3.40.50.1460">
    <property type="match status" value="1"/>
</dbReference>
<feature type="domain" description="Peptidase C14 caspase" evidence="1">
    <location>
        <begin position="2"/>
        <end position="213"/>
    </location>
</feature>
<comment type="caution">
    <text evidence="2">The sequence shown here is derived from an EMBL/GenBank/DDBJ whole genome shotgun (WGS) entry which is preliminary data.</text>
</comment>
<dbReference type="GO" id="GO:0006508">
    <property type="term" value="P:proteolysis"/>
    <property type="evidence" value="ECO:0007669"/>
    <property type="project" value="InterPro"/>
</dbReference>
<proteinExistence type="predicted"/>
<dbReference type="InterPro" id="IPR029030">
    <property type="entry name" value="Caspase-like_dom_sf"/>
</dbReference>
<dbReference type="Pfam" id="PF00656">
    <property type="entry name" value="Peptidase_C14"/>
    <property type="match status" value="1"/>
</dbReference>
<sequence>MKKALIVGIDYYENVNSLYGCVNDAYSVKSVLERHSDEAINFGVKLLTATGDTSKITKRILKNTVEKLFKDSNEIALFYFSGHGYVESTGGYLITSECSDGDDGFSMTDLLLVANNSPSRNKIIILDYCHAGFMGKSSASNNDASILNEGITILTASSENQYALETKDSGVFTTLLVDALSGSAANLVGEITPGSIYAHIDQSLGPWEQRPIFKTNVRSFTSLRSVQPPILLSDLKKITELFKNSVDEFPLNPTFEPDSGNPIDENVEKFRILQKYNRVNLVVPIDEDHMYYAAINSKSCKLTVLGMHYWNLVFNNRI</sequence>
<organism evidence="2">
    <name type="scientific">termite gut metagenome</name>
    <dbReference type="NCBI Taxonomy" id="433724"/>
    <lineage>
        <taxon>unclassified sequences</taxon>
        <taxon>metagenomes</taxon>
        <taxon>organismal metagenomes</taxon>
    </lineage>
</organism>
<reference evidence="2" key="1">
    <citation type="submission" date="2019-03" db="EMBL/GenBank/DDBJ databases">
        <title>Single cell metagenomics reveals metabolic interactions within the superorganism composed of flagellate Streblomastix strix and complex community of Bacteroidetes bacteria on its surface.</title>
        <authorList>
            <person name="Treitli S.C."/>
            <person name="Kolisko M."/>
            <person name="Husnik F."/>
            <person name="Keeling P."/>
            <person name="Hampl V."/>
        </authorList>
    </citation>
    <scope>NUCLEOTIDE SEQUENCE</scope>
    <source>
        <strain evidence="2">STM</strain>
    </source>
</reference>
<dbReference type="PANTHER" id="PTHR22576">
    <property type="entry name" value="MUCOSA ASSOCIATED LYMPHOID TISSUE LYMPHOMA TRANSLOCATION PROTEIN 1/PARACASPASE"/>
    <property type="match status" value="1"/>
</dbReference>
<dbReference type="AlphaFoldDB" id="A0A5J4RD22"/>
<dbReference type="GO" id="GO:0004197">
    <property type="term" value="F:cysteine-type endopeptidase activity"/>
    <property type="evidence" value="ECO:0007669"/>
    <property type="project" value="InterPro"/>
</dbReference>
<dbReference type="PANTHER" id="PTHR22576:SF37">
    <property type="entry name" value="MUCOSA-ASSOCIATED LYMPHOID TISSUE LYMPHOMA TRANSLOCATION PROTEIN 1"/>
    <property type="match status" value="1"/>
</dbReference>